<comment type="subcellular location">
    <subcellularLocation>
        <location evidence="1">Secreted</location>
    </subcellularLocation>
</comment>
<comment type="caution">
    <text evidence="7">The sequence shown here is derived from an EMBL/GenBank/DDBJ whole genome shotgun (WGS) entry which is preliminary data.</text>
</comment>
<reference evidence="7" key="1">
    <citation type="journal article" date="2018" name="Genome Biol.">
        <title>SKESA: strategic k-mer extension for scrupulous assemblies.</title>
        <authorList>
            <person name="Souvorov A."/>
            <person name="Agarwala R."/>
            <person name="Lipman D.J."/>
        </authorList>
    </citation>
    <scope>NUCLEOTIDE SEQUENCE</scope>
    <source>
        <strain evidence="7">MA.CK_97/00003274</strain>
    </source>
</reference>
<feature type="compositionally biased region" description="Low complexity" evidence="4">
    <location>
        <begin position="1401"/>
        <end position="1420"/>
    </location>
</feature>
<dbReference type="PANTHER" id="PTHR12338">
    <property type="entry name" value="AUTOTRANSPORTER"/>
    <property type="match status" value="1"/>
</dbReference>
<evidence type="ECO:0000259" key="6">
    <source>
        <dbReference type="SMART" id="SM00912"/>
    </source>
</evidence>
<dbReference type="InterPro" id="IPR011050">
    <property type="entry name" value="Pectin_lyase_fold/virulence"/>
</dbReference>
<dbReference type="InterPro" id="IPR012334">
    <property type="entry name" value="Pectin_lyas_fold"/>
</dbReference>
<protein>
    <submittedName>
        <fullName evidence="7">Filamentous hemagglutinin N-terminal domain-containing protein</fullName>
    </submittedName>
</protein>
<feature type="region of interest" description="Disordered" evidence="4">
    <location>
        <begin position="2586"/>
        <end position="2613"/>
    </location>
</feature>
<evidence type="ECO:0000313" key="7">
    <source>
        <dbReference type="EMBL" id="HAG1966931.1"/>
    </source>
</evidence>
<dbReference type="InterPro" id="IPR012332">
    <property type="entry name" value="Autotransporter_pectin_lyase_C"/>
</dbReference>
<evidence type="ECO:0000256" key="4">
    <source>
        <dbReference type="SAM" id="MobiDB-lite"/>
    </source>
</evidence>
<feature type="region of interest" description="Disordered" evidence="4">
    <location>
        <begin position="2625"/>
        <end position="2668"/>
    </location>
</feature>
<feature type="compositionally biased region" description="Low complexity" evidence="4">
    <location>
        <begin position="2639"/>
        <end position="2657"/>
    </location>
</feature>
<feature type="domain" description="Filamentous haemagglutinin FhaB/tRNA nuclease CdiA-like TPS" evidence="6">
    <location>
        <begin position="74"/>
        <end position="186"/>
    </location>
</feature>
<dbReference type="NCBIfam" id="TIGR01901">
    <property type="entry name" value="adhes_NPXG"/>
    <property type="match status" value="1"/>
</dbReference>
<dbReference type="InterPro" id="IPR008638">
    <property type="entry name" value="FhaB/CdiA-like_TPS"/>
</dbReference>
<dbReference type="SUPFAM" id="SSF51126">
    <property type="entry name" value="Pectin lyase-like"/>
    <property type="match status" value="2"/>
</dbReference>
<feature type="transmembrane region" description="Helical" evidence="5">
    <location>
        <begin position="53"/>
        <end position="73"/>
    </location>
</feature>
<dbReference type="SMART" id="SM00912">
    <property type="entry name" value="Haemagg_act"/>
    <property type="match status" value="1"/>
</dbReference>
<dbReference type="PANTHER" id="PTHR12338:SF8">
    <property type="entry name" value="HEME_HEMOPEXIN-BINDING PROTEIN"/>
    <property type="match status" value="1"/>
</dbReference>
<gene>
    <name evidence="7" type="ORF">G8R56_005236</name>
</gene>
<dbReference type="Pfam" id="PF13018">
    <property type="entry name" value="ESPR"/>
    <property type="match status" value="1"/>
</dbReference>
<dbReference type="InterPro" id="IPR050909">
    <property type="entry name" value="Bact_Autotransporter_VF"/>
</dbReference>
<evidence type="ECO:0000256" key="3">
    <source>
        <dbReference type="ARBA" id="ARBA00022729"/>
    </source>
</evidence>
<dbReference type="InterPro" id="IPR024973">
    <property type="entry name" value="ESPR"/>
</dbReference>
<accession>A0A759MCK6</accession>
<dbReference type="InterPro" id="IPR006626">
    <property type="entry name" value="PbH1"/>
</dbReference>
<reference evidence="7" key="2">
    <citation type="submission" date="2020-02" db="EMBL/GenBank/DDBJ databases">
        <authorList>
            <consortium name="NCBI Pathogen Detection Project"/>
        </authorList>
    </citation>
    <scope>NUCLEOTIDE SEQUENCE</scope>
    <source>
        <strain evidence="7">MA.CK_97/00003274</strain>
    </source>
</reference>
<evidence type="ECO:0000256" key="5">
    <source>
        <dbReference type="SAM" id="Phobius"/>
    </source>
</evidence>
<dbReference type="GO" id="GO:0005576">
    <property type="term" value="C:extracellular region"/>
    <property type="evidence" value="ECO:0007669"/>
    <property type="project" value="UniProtKB-SubCell"/>
</dbReference>
<name>A0A759MCK6_SALER</name>
<organism evidence="7">
    <name type="scientific">Salmonella enterica</name>
    <name type="common">Salmonella choleraesuis</name>
    <dbReference type="NCBI Taxonomy" id="28901"/>
    <lineage>
        <taxon>Bacteria</taxon>
        <taxon>Pseudomonadati</taxon>
        <taxon>Pseudomonadota</taxon>
        <taxon>Gammaproteobacteria</taxon>
        <taxon>Enterobacterales</taxon>
        <taxon>Enterobacteriaceae</taxon>
        <taxon>Salmonella</taxon>
    </lineage>
</organism>
<sequence length="2740" mass="265916">MNKIYKLKYDRRRNQVVAVSELTAGAGKENTGQVAALAGLTDMCSFRKLLGTLTPLAFLTGLVMSLLPGIALANPDLPTGGQIVAGQGNISTNGNQMTISQNTHGLVTNWNTFDVGQNHTVQFVQPDSSAVALNRVTGGHESQILGTLTANGQVMLVNPAGVMFGKEATVNTAGLVASTKNISNADFMAGHYTFSGGSDAGAEVVNQGNLTTTKGGFIVLAADRVKNSGTIITPGGKTVLAAGDKVTLQLDNTGLASVSVSGSVVNALVENSGLLSATDGRVYLTARGKDMLLNTVVNNTGTVEASGLSGHGGEIVLNGGDSGVVKQSGQLLADSHAGPGGKITVEGQNIHLAANSRTSATGKTGGGEVYVGGGWQGKDSRIGNASKVVMDRSATVDVSATDAGSGGTAVLWSDDYTNFRGTILAKGGALAGDGGRVETSSHKNLQAFGDVDTSASAGHGGNWLLDPLDVTIVSGDTNTSVTESGKGSGATLDTDTDHIFSPSASGARVSAQKIADQLNAGTDVTVDTHGDGAQQGNITLADNVKIQKTKDNTVSLTLKADKDIVFGNRGNIVATAGKLNLNLLTGGGGQGGNVAFGAHPDISLNGGDLLVGPANASGGNASMSFMNAGSINAGNITLNTGGGITGKFYSLNATENLTVTGPLSVDAGYNLTSNIKAGHLLNITADSGDISFTATKVSGEETNGKIIIEGNDGVNIRANNGHLVMNAVDKSKNTITVSSSNGDVNLTVATGNITAERGNLLLSGNSSSGIGISLNNATAISAKNDITINASHGGVSISGAGNASAQLVNITSTSGNISIYGNATGTSLNGVLFRNAILGAEKGIINITGVGNHDSDYGDFGNGISLQGNTSFISMKNTLNGSFTGPIRLTGGGISFYNNARVQFSGDTILNATSTGDDGVLFAPIYNPDMVIGFSNGTAVINAEAQGIGRVNNTYGGALTVRTGLGHSAVVELHVSNATLNINGEGKAVNGFSSYADDDSSSDASHGGGVKITGQGDVNIHGVSESGNGVDFRLLDNTGLTGNFTVNGESKSGTGVIIPEYDNVNIHNATITGTSQTWTGIQINAGDKYSHKVNLNGNTLTGTSGTGTGISVGGNNVTITNGTLNGTSGGSGAGVELTGGTNYTVDGSTVQGSSQAGSGVSVGGNLSVSNATMNGTAASGSGVNIGGNLTSSNTSINGTASGNGSGVSLNGNVTGDETEKNVITGHSAQGDGVLVSGNSTATNVTLNGNTIDGNGIKVTGNLTANNVAANGNASGNGNGVNLAGNVSGSQWHGDAANGTGVNVTGDSTLTNVSLNGTTENGTGINVPGNLTSEGATTVTGNATGNGTGAAVSGTLNGDIDGSSASGTGAAVNGTINGTVNGTTTSGTGAVVSDGANILQSSQVSGQSGTGTGSVTEGNVTNQGSISGQSDKGTGTALGGNLSGNGLVTGTTNGPGDGVNLSGHVTGGVVTGHADNGTGVNISGNSSLTNVSVNGSTVHGTGVTLGGNLTFTDDISGVSASATGSGTALKISDGVVDAKGYRDAGRTLVINATSENGTAVSTTGNSSLITVELRGTANGNGSAAVVNGTLSTDKTLTAVSKGDKGVGLQLSGGHLQSTAADNTPVKVTVSATGNGTAVAVTEPESGQSGSGLSGIDLNASADKGTVMDIDGDLTTDRDISVSTENGVALSLNGGSLQGAESEHPVTVTVQATGDGTAVTVKPTDKGKPGSSLANMTLHTTSAQGDALNVGGELNTKKVVVEAGTTGTGTALNVSGGEIHSRGETDIVATSDSGHAAVINNGKLTGDSAGALTVKAATKTDSPALDIRGTSDISNSVVSGKNSGNGSAVSVAGVVTSSGGGEIKGQTVNGTAVEIKDGTSVTSSQEGGLLITATASGEKGTGVALSNATLTGSRINADATQGNAVTIADGSITGGNIAGHAHGGVGLNISNAVLSKVVASGTTQTGTGTVINGTLTSDEASQITGTATQDGGNGVNVSGSVTGGKVEGHATSGDAVMVVDGSSVADAEVKGDAGSGTGVSVAGKATLTNASLSGTTQTGAGTVISGTLTSDSTSTITGTATQDGGDGVSLKGQVTGGTVSGHATSGDAVTVADGSSVTDAEVTGDAVSGTGLNVAGKATLTNASLSGTTQTGKGSVIAGSLTADNNSVVSGKATQDGGDGVSVSGNITGGKVEGHATSGNAVNITGAVNHGVIFGEATQGTGVVVNTGSQVTDSAINGNTTEGTGAHWHAGVKHNHVTITGNATSGTGVQIDADTTLKNATVSGSTENGKGVNIAGALVNTGSTTLTGYSSGPGAGVDVAGNISGGSITGNATGTGAGVTVSGQDVKVSDVVVKGNTVNGTGMSVTGNLTGSDSATVTGLATGSGMGVDIGGKLTGTISGSSSSGTGIRVTDGADIVQGSHADGNSESGTGAVIQGSVTNQGSISGQSGSGGGTLIVGTVAGKGDITGTSKGAGEGGILAGNVTGGGIIGQSDGGAGLSISDDSTLTDVTASGFTVTGTGVHVKGNLVNKGGTTVTGAASGNGTGMLLSGSVAGGVINGHSTDGVGVSTDRNVTLTDVAVNGTSVSHSGVQVSSDVTNTGSTVITGSSESGAGVSLNGTVSGGALKGHSVSGPGLHVTGDSQVNSVEVSSSSEQGSEVQMDGNLSSADSSLNGQALQDTVTTDILRQAAYQQQGVISHTARQKHPAMASGYKEQDKPLSVEICADGQCRKLDAGMLARPVRQ</sequence>
<evidence type="ECO:0000256" key="2">
    <source>
        <dbReference type="ARBA" id="ARBA00022525"/>
    </source>
</evidence>
<dbReference type="EMBL" id="DAAXPA010000026">
    <property type="protein sequence ID" value="HAG1966931.1"/>
    <property type="molecule type" value="Genomic_DNA"/>
</dbReference>
<feature type="compositionally biased region" description="Polar residues" evidence="4">
    <location>
        <begin position="1421"/>
        <end position="1432"/>
    </location>
</feature>
<dbReference type="SMART" id="SM00710">
    <property type="entry name" value="PbH1"/>
    <property type="match status" value="20"/>
</dbReference>
<dbReference type="Gene3D" id="2.160.20.10">
    <property type="entry name" value="Single-stranded right-handed beta-helix, Pectin lyase-like"/>
    <property type="match status" value="1"/>
</dbReference>
<keyword evidence="5" id="KW-0812">Transmembrane</keyword>
<keyword evidence="5" id="KW-1133">Transmembrane helix</keyword>
<proteinExistence type="predicted"/>
<feature type="region of interest" description="Disordered" evidence="4">
    <location>
        <begin position="1401"/>
        <end position="1439"/>
    </location>
</feature>
<feature type="compositionally biased region" description="Polar residues" evidence="4">
    <location>
        <begin position="2586"/>
        <end position="2608"/>
    </location>
</feature>
<dbReference type="Gene3D" id="2.160.20.20">
    <property type="match status" value="1"/>
</dbReference>
<keyword evidence="5" id="KW-0472">Membrane</keyword>
<evidence type="ECO:0000256" key="1">
    <source>
        <dbReference type="ARBA" id="ARBA00004613"/>
    </source>
</evidence>
<keyword evidence="2" id="KW-0964">Secreted</keyword>
<keyword evidence="3" id="KW-0732">Signal</keyword>